<feature type="region of interest" description="Disordered" evidence="1">
    <location>
        <begin position="1"/>
        <end position="22"/>
    </location>
</feature>
<accession>A0A1X0J0H6</accession>
<dbReference type="AlphaFoldDB" id="A0A1X0J0H6"/>
<feature type="compositionally biased region" description="Low complexity" evidence="1">
    <location>
        <begin position="12"/>
        <end position="22"/>
    </location>
</feature>
<gene>
    <name evidence="2" type="ORF">BST43_15085</name>
</gene>
<dbReference type="EMBL" id="MVII01000019">
    <property type="protein sequence ID" value="ORB55195.1"/>
    <property type="molecule type" value="Genomic_DNA"/>
</dbReference>
<evidence type="ECO:0000313" key="3">
    <source>
        <dbReference type="Proteomes" id="UP000192434"/>
    </source>
</evidence>
<proteinExistence type="predicted"/>
<dbReference type="Proteomes" id="UP000192434">
    <property type="component" value="Unassembled WGS sequence"/>
</dbReference>
<name>A0A1X0J0H6_9MYCO</name>
<evidence type="ECO:0000313" key="2">
    <source>
        <dbReference type="EMBL" id="ORB55195.1"/>
    </source>
</evidence>
<sequence length="909" mass="92889">MPQAHPEGISGGTPVTTPGGVPNLPVGALTVGTLADRLQNLTQSAMRARAGERMPAIFNSSTGGNIMNDLSPFGIIAAIWAGFNSHVAQADPNDINGPDDLPGLLLDFIEGLPVIGQFVTLLEAIAGTYDGDDETLLAIQQIFMPIRKLLQLVSGQNVGLPTVEEIVSGWEQLGDALGHAVSEFAGILSVSRIGDVIQDLINGAGDFLNAGSVSPGSPWSWDSLMPGRLRGGSIRATANGTDQVMRKDEPFEVFEGQVLKIKDASARWTGASASAGTNPVKIGWTPFDAAGTALPDVIVASFQPSGDSAGWLPFTVSDWAVPAGVKYATPLVILGAGATAGNYWISNVLPYAAGLLPDHLVDGLRDALDEIGGVVGATVTDIRTRLAAITADGKIDAAELENLANIGEIAVGKITGLVEQLAAYALKSAVQTFMDTVGGTVGASMTDVFNRLSKLSATGQINGATGISGALNEAQTGVNAVRDAIANGLGLLGSGLTNLQVQNQATLTAQIAAQAAAAAAAANAQLAKSQGQQNAAGGGLNYTTVFGGADGAALPAEFTGSDLKVRGNNGYAGIAASKPDGTYVVTCNKQCSTDDQSLAVVLGDQGGSPSAPEYHLFHSDSGYTAGACLKIDNGNATIGSYTRSGASITFTAFPGGAWSGALGQGSLLEVHNVGTTWTLAINGNTVLSVTSSAVTFGASTRYGGGVVMVRATVNLGWFQGTVTYDSFRVASITLSDYIDPIYLGSGATMARTSATNVTIATGTTVLPNSFYSVVQSATPDIACNLTNGTMTVSLSGWYLAKLSTKSNIFTNSTNSSGQATPAIFINSTTVVSKLGLPQQYSRSNSSDGSVDLTIPVLSLSDSFVIYLNAGDVVRGGQVLGSNASTRQVTGDSAGTATLLSLALLNRSQI</sequence>
<protein>
    <recommendedName>
        <fullName evidence="4">Minor tail protein</fullName>
    </recommendedName>
</protein>
<organism evidence="2 3">
    <name type="scientific">Mycobacteroides saopaulense</name>
    <dbReference type="NCBI Taxonomy" id="1578165"/>
    <lineage>
        <taxon>Bacteria</taxon>
        <taxon>Bacillati</taxon>
        <taxon>Actinomycetota</taxon>
        <taxon>Actinomycetes</taxon>
        <taxon>Mycobacteriales</taxon>
        <taxon>Mycobacteriaceae</taxon>
        <taxon>Mycobacteroides</taxon>
    </lineage>
</organism>
<comment type="caution">
    <text evidence="2">The sequence shown here is derived from an EMBL/GenBank/DDBJ whole genome shotgun (WGS) entry which is preliminary data.</text>
</comment>
<evidence type="ECO:0008006" key="4">
    <source>
        <dbReference type="Google" id="ProtNLM"/>
    </source>
</evidence>
<reference evidence="2 3" key="1">
    <citation type="submission" date="2016-12" db="EMBL/GenBank/DDBJ databases">
        <title>The new phylogeny of genus Mycobacterium.</title>
        <authorList>
            <person name="Tortoli E."/>
            <person name="Trovato A."/>
            <person name="Cirillo D.M."/>
        </authorList>
    </citation>
    <scope>NUCLEOTIDE SEQUENCE [LARGE SCALE GENOMIC DNA]</scope>
    <source>
        <strain evidence="2 3">CCUG 66554</strain>
    </source>
</reference>
<evidence type="ECO:0000256" key="1">
    <source>
        <dbReference type="SAM" id="MobiDB-lite"/>
    </source>
</evidence>